<dbReference type="InterPro" id="IPR015655">
    <property type="entry name" value="PP2C"/>
</dbReference>
<keyword evidence="1" id="KW-0175">Coiled coil</keyword>
<evidence type="ECO:0000313" key="5">
    <source>
        <dbReference type="Proteomes" id="UP000037460"/>
    </source>
</evidence>
<dbReference type="Proteomes" id="UP000037460">
    <property type="component" value="Unassembled WGS sequence"/>
</dbReference>
<dbReference type="PROSITE" id="PS51746">
    <property type="entry name" value="PPM_2"/>
    <property type="match status" value="1"/>
</dbReference>
<dbReference type="InterPro" id="IPR001932">
    <property type="entry name" value="PPM-type_phosphatase-like_dom"/>
</dbReference>
<dbReference type="CDD" id="cd00143">
    <property type="entry name" value="PP2Cc"/>
    <property type="match status" value="1"/>
</dbReference>
<protein>
    <recommendedName>
        <fullName evidence="3">PPM-type phosphatase domain-containing protein</fullName>
    </recommendedName>
</protein>
<feature type="compositionally biased region" description="Basic and acidic residues" evidence="2">
    <location>
        <begin position="328"/>
        <end position="373"/>
    </location>
</feature>
<dbReference type="GO" id="GO:0004722">
    <property type="term" value="F:protein serine/threonine phosphatase activity"/>
    <property type="evidence" value="ECO:0007669"/>
    <property type="project" value="InterPro"/>
</dbReference>
<evidence type="ECO:0000313" key="4">
    <source>
        <dbReference type="EMBL" id="KOO30174.1"/>
    </source>
</evidence>
<dbReference type="SMART" id="SM00331">
    <property type="entry name" value="PP2C_SIG"/>
    <property type="match status" value="1"/>
</dbReference>
<dbReference type="AlphaFoldDB" id="A0A0M0JUD9"/>
<feature type="region of interest" description="Disordered" evidence="2">
    <location>
        <begin position="318"/>
        <end position="373"/>
    </location>
</feature>
<accession>A0A0M0JUD9</accession>
<name>A0A0M0JUD9_9EUKA</name>
<sequence>MVRKREEGEKIKAAKKAEADAARKAKAAEMAAQKKAEAEAERARAVAEETLSAELGMGTYEMKGDRGYMEDRLNVRRLPTGDLFAGVYDGHCGEKCAEWANTKLHLTLMETPEFVAGDIGEGLRQSFHITNDEYMATGGEDGTTACALVIRGNTLHVANAGDSRAVVCNTAGQAVWATVDHKPDGPEKKRIEALGGVVDYGGIVSPDGQNFLKCARSLGDAKYKVGPRSQHLICAEPDVFRRELTDEDDIIVMGSDGVWDVLSDQKACEIALKALKENPGKPHLAAKAVALGAYQAESEDNICAAVLLLKRRPGLSGGTAAAQADASGKSEDAAKAVDKEAAAARKREEGEKIKAAKKAEADAARKAKAAEMA</sequence>
<dbReference type="PANTHER" id="PTHR47992">
    <property type="entry name" value="PROTEIN PHOSPHATASE"/>
    <property type="match status" value="1"/>
</dbReference>
<dbReference type="OrthoDB" id="10264738at2759"/>
<dbReference type="Pfam" id="PF00481">
    <property type="entry name" value="PP2C"/>
    <property type="match status" value="1"/>
</dbReference>
<reference evidence="5" key="1">
    <citation type="journal article" date="2015" name="PLoS Genet.">
        <title>Genome Sequence and Transcriptome Analyses of Chrysochromulina tobin: Metabolic Tools for Enhanced Algal Fitness in the Prominent Order Prymnesiales (Haptophyceae).</title>
        <authorList>
            <person name="Hovde B.T."/>
            <person name="Deodato C.R."/>
            <person name="Hunsperger H.M."/>
            <person name="Ryken S.A."/>
            <person name="Yost W."/>
            <person name="Jha R.K."/>
            <person name="Patterson J."/>
            <person name="Monnat R.J. Jr."/>
            <person name="Barlow S.B."/>
            <person name="Starkenburg S.R."/>
            <person name="Cattolico R.A."/>
        </authorList>
    </citation>
    <scope>NUCLEOTIDE SEQUENCE</scope>
    <source>
        <strain evidence="5">CCMP291</strain>
    </source>
</reference>
<comment type="caution">
    <text evidence="4">The sequence shown here is derived from an EMBL/GenBank/DDBJ whole genome shotgun (WGS) entry which is preliminary data.</text>
</comment>
<keyword evidence="5" id="KW-1185">Reference proteome</keyword>
<feature type="domain" description="PPM-type phosphatase" evidence="3">
    <location>
        <begin position="56"/>
        <end position="309"/>
    </location>
</feature>
<feature type="non-terminal residue" evidence="4">
    <location>
        <position position="373"/>
    </location>
</feature>
<dbReference type="InterPro" id="IPR036457">
    <property type="entry name" value="PPM-type-like_dom_sf"/>
</dbReference>
<dbReference type="SUPFAM" id="SSF81606">
    <property type="entry name" value="PP2C-like"/>
    <property type="match status" value="1"/>
</dbReference>
<organism evidence="4 5">
    <name type="scientific">Chrysochromulina tobinii</name>
    <dbReference type="NCBI Taxonomy" id="1460289"/>
    <lineage>
        <taxon>Eukaryota</taxon>
        <taxon>Haptista</taxon>
        <taxon>Haptophyta</taxon>
        <taxon>Prymnesiophyceae</taxon>
        <taxon>Prymnesiales</taxon>
        <taxon>Chrysochromulinaceae</taxon>
        <taxon>Chrysochromulina</taxon>
    </lineage>
</organism>
<dbReference type="EMBL" id="JWZX01002271">
    <property type="protein sequence ID" value="KOO30174.1"/>
    <property type="molecule type" value="Genomic_DNA"/>
</dbReference>
<gene>
    <name evidence="4" type="ORF">Ctob_007387</name>
</gene>
<evidence type="ECO:0000256" key="2">
    <source>
        <dbReference type="SAM" id="MobiDB-lite"/>
    </source>
</evidence>
<proteinExistence type="predicted"/>
<evidence type="ECO:0000256" key="1">
    <source>
        <dbReference type="SAM" id="Coils"/>
    </source>
</evidence>
<feature type="coiled-coil region" evidence="1">
    <location>
        <begin position="21"/>
        <end position="48"/>
    </location>
</feature>
<dbReference type="SMART" id="SM00332">
    <property type="entry name" value="PP2Cc"/>
    <property type="match status" value="1"/>
</dbReference>
<dbReference type="Gene3D" id="3.60.40.10">
    <property type="entry name" value="PPM-type phosphatase domain"/>
    <property type="match status" value="1"/>
</dbReference>
<evidence type="ECO:0000259" key="3">
    <source>
        <dbReference type="PROSITE" id="PS51746"/>
    </source>
</evidence>